<evidence type="ECO:0000313" key="3">
    <source>
        <dbReference type="Proteomes" id="UP000245880"/>
    </source>
</evidence>
<sequence>MNIDQRLNRLKTIKKVEPPPFLWTRIQGRLQVDTHLAPRRWQWSFATVGLILLLVNGGALFSHYKAVRTPSAQAEIIHLVEGLQLSPTTTIYDE</sequence>
<organism evidence="2 3">
    <name type="scientific">Dyadobacter jejuensis</name>
    <dbReference type="NCBI Taxonomy" id="1082580"/>
    <lineage>
        <taxon>Bacteria</taxon>
        <taxon>Pseudomonadati</taxon>
        <taxon>Bacteroidota</taxon>
        <taxon>Cytophagia</taxon>
        <taxon>Cytophagales</taxon>
        <taxon>Spirosomataceae</taxon>
        <taxon>Dyadobacter</taxon>
    </lineage>
</organism>
<dbReference type="RefSeq" id="WP_109671930.1">
    <property type="nucleotide sequence ID" value="NZ_QGDT01000001.1"/>
</dbReference>
<dbReference type="AlphaFoldDB" id="A0A316AR85"/>
<comment type="caution">
    <text evidence="2">The sequence shown here is derived from an EMBL/GenBank/DDBJ whole genome shotgun (WGS) entry which is preliminary data.</text>
</comment>
<name>A0A316AR85_9BACT</name>
<evidence type="ECO:0000313" key="2">
    <source>
        <dbReference type="EMBL" id="PWJ59941.1"/>
    </source>
</evidence>
<feature type="transmembrane region" description="Helical" evidence="1">
    <location>
        <begin position="41"/>
        <end position="61"/>
    </location>
</feature>
<reference evidence="2 3" key="1">
    <citation type="submission" date="2018-03" db="EMBL/GenBank/DDBJ databases">
        <title>Genomic Encyclopedia of Archaeal and Bacterial Type Strains, Phase II (KMG-II): from individual species to whole genera.</title>
        <authorList>
            <person name="Goeker M."/>
        </authorList>
    </citation>
    <scope>NUCLEOTIDE SEQUENCE [LARGE SCALE GENOMIC DNA]</scope>
    <source>
        <strain evidence="2 3">DSM 100346</strain>
    </source>
</reference>
<protein>
    <submittedName>
        <fullName evidence="2">Uncharacterized protein</fullName>
    </submittedName>
</protein>
<keyword evidence="1" id="KW-1133">Transmembrane helix</keyword>
<keyword evidence="1" id="KW-0472">Membrane</keyword>
<keyword evidence="3" id="KW-1185">Reference proteome</keyword>
<evidence type="ECO:0000256" key="1">
    <source>
        <dbReference type="SAM" id="Phobius"/>
    </source>
</evidence>
<keyword evidence="1" id="KW-0812">Transmembrane</keyword>
<dbReference type="OrthoDB" id="965859at2"/>
<accession>A0A316AR85</accession>
<dbReference type="Proteomes" id="UP000245880">
    <property type="component" value="Unassembled WGS sequence"/>
</dbReference>
<dbReference type="EMBL" id="QGDT01000001">
    <property type="protein sequence ID" value="PWJ59941.1"/>
    <property type="molecule type" value="Genomic_DNA"/>
</dbReference>
<proteinExistence type="predicted"/>
<gene>
    <name evidence="2" type="ORF">CLV98_101116</name>
</gene>